<dbReference type="Proteomes" id="UP001321749">
    <property type="component" value="Unassembled WGS sequence"/>
</dbReference>
<feature type="compositionally biased region" description="Acidic residues" evidence="1">
    <location>
        <begin position="494"/>
        <end position="512"/>
    </location>
</feature>
<feature type="compositionally biased region" description="Acidic residues" evidence="1">
    <location>
        <begin position="427"/>
        <end position="442"/>
    </location>
</feature>
<evidence type="ECO:0000313" key="3">
    <source>
        <dbReference type="Proteomes" id="UP001321749"/>
    </source>
</evidence>
<protein>
    <submittedName>
        <fullName evidence="2">Uncharacterized protein</fullName>
    </submittedName>
</protein>
<feature type="compositionally biased region" description="Polar residues" evidence="1">
    <location>
        <begin position="247"/>
        <end position="260"/>
    </location>
</feature>
<feature type="compositionally biased region" description="Acidic residues" evidence="1">
    <location>
        <begin position="389"/>
        <end position="404"/>
    </location>
</feature>
<evidence type="ECO:0000256" key="1">
    <source>
        <dbReference type="SAM" id="MobiDB-lite"/>
    </source>
</evidence>
<feature type="compositionally biased region" description="Acidic residues" evidence="1">
    <location>
        <begin position="209"/>
        <end position="224"/>
    </location>
</feature>
<evidence type="ECO:0000313" key="2">
    <source>
        <dbReference type="EMBL" id="KAK4461735.1"/>
    </source>
</evidence>
<gene>
    <name evidence="2" type="ORF">QBC42DRAFT_269532</name>
</gene>
<proteinExistence type="predicted"/>
<comment type="caution">
    <text evidence="2">The sequence shown here is derived from an EMBL/GenBank/DDBJ whole genome shotgun (WGS) entry which is preliminary data.</text>
</comment>
<accession>A0AAV9HNX4</accession>
<feature type="compositionally biased region" description="Basic residues" evidence="1">
    <location>
        <begin position="301"/>
        <end position="313"/>
    </location>
</feature>
<feature type="compositionally biased region" description="Basic and acidic residues" evidence="1">
    <location>
        <begin position="227"/>
        <end position="239"/>
    </location>
</feature>
<name>A0AAV9HNX4_9PEZI</name>
<dbReference type="EMBL" id="MU864985">
    <property type="protein sequence ID" value="KAK4461735.1"/>
    <property type="molecule type" value="Genomic_DNA"/>
</dbReference>
<feature type="region of interest" description="Disordered" evidence="1">
    <location>
        <begin position="154"/>
        <end position="512"/>
    </location>
</feature>
<organism evidence="2 3">
    <name type="scientific">Cladorrhinum samala</name>
    <dbReference type="NCBI Taxonomy" id="585594"/>
    <lineage>
        <taxon>Eukaryota</taxon>
        <taxon>Fungi</taxon>
        <taxon>Dikarya</taxon>
        <taxon>Ascomycota</taxon>
        <taxon>Pezizomycotina</taxon>
        <taxon>Sordariomycetes</taxon>
        <taxon>Sordariomycetidae</taxon>
        <taxon>Sordariales</taxon>
        <taxon>Podosporaceae</taxon>
        <taxon>Cladorrhinum</taxon>
    </lineage>
</organism>
<feature type="compositionally biased region" description="Acidic residues" evidence="1">
    <location>
        <begin position="465"/>
        <end position="474"/>
    </location>
</feature>
<feature type="compositionally biased region" description="Acidic residues" evidence="1">
    <location>
        <begin position="317"/>
        <end position="327"/>
    </location>
</feature>
<sequence length="512" mass="57394">MPALPKFSDRVRHLAVESELWPVLEPMTDQLLSVFPNLQHAYFLIDYSETSAKDMLWAADGKRLCHYHYETCEETTGVGEDAIYRWVWPDLTTQEGKEVAERYSKSAKLGKFSESDPSGKEEAAGLKIWPLLDFSQPRGEEAFQHLLSWAKNGETDVKWPDEPEGDADGSSGEEDDYESSGIDDDPIEQHDDSEESENDLLVVEGSDSSQEDEDDDDDEDEDQEGPGADRTHISAHDPDTFAGFSSPEPSSPATAQGKSNDGSGSDRPSSPPPRSTLKRARGRVVDSDSENNSEDEENNAPRKRARTNLRKRASMSDSEDSEAESEQEPSSPPPRSRRRAPGARTTSRGNLVIQPDDDSSEEERKMRKNAKLLHPELEDDSHSPSDFSSDSESDDQEEEEEEDDKPSRPLTLAEKLAQHRNENPIPSDDEERDYNEFDDEYEYGGTGIDADPMEGTDYDARQYADLEDDEEGHNEDEGLGERPEEDYGRGYGEPEMEPLFDDGEDYGEGGEW</sequence>
<dbReference type="AlphaFoldDB" id="A0AAV9HNX4"/>
<feature type="compositionally biased region" description="Acidic residues" evidence="1">
    <location>
        <begin position="287"/>
        <end position="298"/>
    </location>
</feature>
<reference evidence="2" key="1">
    <citation type="journal article" date="2023" name="Mol. Phylogenet. Evol.">
        <title>Genome-scale phylogeny and comparative genomics of the fungal order Sordariales.</title>
        <authorList>
            <person name="Hensen N."/>
            <person name="Bonometti L."/>
            <person name="Westerberg I."/>
            <person name="Brannstrom I.O."/>
            <person name="Guillou S."/>
            <person name="Cros-Aarteil S."/>
            <person name="Calhoun S."/>
            <person name="Haridas S."/>
            <person name="Kuo A."/>
            <person name="Mondo S."/>
            <person name="Pangilinan J."/>
            <person name="Riley R."/>
            <person name="LaButti K."/>
            <person name="Andreopoulos B."/>
            <person name="Lipzen A."/>
            <person name="Chen C."/>
            <person name="Yan M."/>
            <person name="Daum C."/>
            <person name="Ng V."/>
            <person name="Clum A."/>
            <person name="Steindorff A."/>
            <person name="Ohm R.A."/>
            <person name="Martin F."/>
            <person name="Silar P."/>
            <person name="Natvig D.O."/>
            <person name="Lalanne C."/>
            <person name="Gautier V."/>
            <person name="Ament-Velasquez S.L."/>
            <person name="Kruys A."/>
            <person name="Hutchinson M.I."/>
            <person name="Powell A.J."/>
            <person name="Barry K."/>
            <person name="Miller A.N."/>
            <person name="Grigoriev I.V."/>
            <person name="Debuchy R."/>
            <person name="Gladieux P."/>
            <person name="Hiltunen Thoren M."/>
            <person name="Johannesson H."/>
        </authorList>
    </citation>
    <scope>NUCLEOTIDE SEQUENCE</scope>
    <source>
        <strain evidence="2">PSN324</strain>
    </source>
</reference>
<reference evidence="2" key="2">
    <citation type="submission" date="2023-06" db="EMBL/GenBank/DDBJ databases">
        <authorList>
            <consortium name="Lawrence Berkeley National Laboratory"/>
            <person name="Mondo S.J."/>
            <person name="Hensen N."/>
            <person name="Bonometti L."/>
            <person name="Westerberg I."/>
            <person name="Brannstrom I.O."/>
            <person name="Guillou S."/>
            <person name="Cros-Aarteil S."/>
            <person name="Calhoun S."/>
            <person name="Haridas S."/>
            <person name="Kuo A."/>
            <person name="Pangilinan J."/>
            <person name="Riley R."/>
            <person name="Labutti K."/>
            <person name="Andreopoulos B."/>
            <person name="Lipzen A."/>
            <person name="Chen C."/>
            <person name="Yanf M."/>
            <person name="Daum C."/>
            <person name="Ng V."/>
            <person name="Clum A."/>
            <person name="Steindorff A."/>
            <person name="Ohm R."/>
            <person name="Martin F."/>
            <person name="Silar P."/>
            <person name="Natvig D."/>
            <person name="Lalanne C."/>
            <person name="Gautier V."/>
            <person name="Ament-Velasquez S.L."/>
            <person name="Kruys A."/>
            <person name="Hutchinson M.I."/>
            <person name="Powell A.J."/>
            <person name="Barry K."/>
            <person name="Miller A.N."/>
            <person name="Grigoriev I.V."/>
            <person name="Debuchy R."/>
            <person name="Gladieux P."/>
            <person name="Thoren M.H."/>
            <person name="Johannesson H."/>
        </authorList>
    </citation>
    <scope>NUCLEOTIDE SEQUENCE</scope>
    <source>
        <strain evidence="2">PSN324</strain>
    </source>
</reference>
<feature type="compositionally biased region" description="Basic and acidic residues" evidence="1">
    <location>
        <begin position="475"/>
        <end position="488"/>
    </location>
</feature>
<feature type="compositionally biased region" description="Acidic residues" evidence="1">
    <location>
        <begin position="162"/>
        <end position="198"/>
    </location>
</feature>
<feature type="compositionally biased region" description="Basic and acidic residues" evidence="1">
    <location>
        <begin position="373"/>
        <end position="383"/>
    </location>
</feature>
<keyword evidence="3" id="KW-1185">Reference proteome</keyword>